<dbReference type="InterPro" id="IPR051619">
    <property type="entry name" value="TypeII_TA_RNase_PINc/VapC"/>
</dbReference>
<organism evidence="2 3">
    <name type="scientific">candidate division WWE3 bacterium</name>
    <dbReference type="NCBI Taxonomy" id="2053526"/>
    <lineage>
        <taxon>Bacteria</taxon>
        <taxon>Katanobacteria</taxon>
    </lineage>
</organism>
<proteinExistence type="predicted"/>
<keyword evidence="1" id="KW-0460">Magnesium</keyword>
<dbReference type="EMBL" id="JAGQNX010000135">
    <property type="protein sequence ID" value="MCA9308690.1"/>
    <property type="molecule type" value="Genomic_DNA"/>
</dbReference>
<dbReference type="CDD" id="cd09873">
    <property type="entry name" value="PIN_Pae0151-like"/>
    <property type="match status" value="1"/>
</dbReference>
<sequence>MAENKSFVVVDCSAIINYLFPDENINKSLQESFNSFLENKIDFVAPSLLKIEVGNTLRTAILRQRLSKEDSQQIFKTFLNWDIKYKTPDNLEVFILAITYNISVYDAQYLYLAINEHYPLLTLDKNLLRAYTTYLKTHR</sequence>
<dbReference type="Proteomes" id="UP000740557">
    <property type="component" value="Unassembled WGS sequence"/>
</dbReference>
<comment type="caution">
    <text evidence="2">The sequence shown here is derived from an EMBL/GenBank/DDBJ whole genome shotgun (WGS) entry which is preliminary data.</text>
</comment>
<dbReference type="PANTHER" id="PTHR35901:SF1">
    <property type="entry name" value="EXONUCLEASE VAPC9"/>
    <property type="match status" value="1"/>
</dbReference>
<evidence type="ECO:0000313" key="2">
    <source>
        <dbReference type="EMBL" id="MCA9308690.1"/>
    </source>
</evidence>
<dbReference type="InterPro" id="IPR029060">
    <property type="entry name" value="PIN-like_dom_sf"/>
</dbReference>
<reference evidence="2" key="1">
    <citation type="submission" date="2020-04" db="EMBL/GenBank/DDBJ databases">
        <authorList>
            <person name="Zhang T."/>
        </authorList>
    </citation>
    <scope>NUCLEOTIDE SEQUENCE</scope>
    <source>
        <strain evidence="2">HKST-UBA79</strain>
    </source>
</reference>
<dbReference type="SUPFAM" id="SSF88723">
    <property type="entry name" value="PIN domain-like"/>
    <property type="match status" value="1"/>
</dbReference>
<dbReference type="Gene3D" id="3.40.50.1010">
    <property type="entry name" value="5'-nuclease"/>
    <property type="match status" value="1"/>
</dbReference>
<evidence type="ECO:0000256" key="1">
    <source>
        <dbReference type="ARBA" id="ARBA00022842"/>
    </source>
</evidence>
<gene>
    <name evidence="2" type="ORF">KC980_04205</name>
</gene>
<protein>
    <submittedName>
        <fullName evidence="2">Type II toxin-antitoxin system VapC family toxin</fullName>
    </submittedName>
</protein>
<accession>A0A955J3R5</accession>
<reference evidence="2" key="2">
    <citation type="journal article" date="2021" name="Microbiome">
        <title>Successional dynamics and alternative stable states in a saline activated sludge microbial community over 9 years.</title>
        <authorList>
            <person name="Wang Y."/>
            <person name="Ye J."/>
            <person name="Ju F."/>
            <person name="Liu L."/>
            <person name="Boyd J.A."/>
            <person name="Deng Y."/>
            <person name="Parks D.H."/>
            <person name="Jiang X."/>
            <person name="Yin X."/>
            <person name="Woodcroft B.J."/>
            <person name="Tyson G.W."/>
            <person name="Hugenholtz P."/>
            <person name="Polz M.F."/>
            <person name="Zhang T."/>
        </authorList>
    </citation>
    <scope>NUCLEOTIDE SEQUENCE</scope>
    <source>
        <strain evidence="2">HKST-UBA79</strain>
    </source>
</reference>
<dbReference type="PANTHER" id="PTHR35901">
    <property type="entry name" value="RIBONUCLEASE VAPC3"/>
    <property type="match status" value="1"/>
</dbReference>
<name>A0A955J3R5_UNCKA</name>
<dbReference type="InterPro" id="IPR044153">
    <property type="entry name" value="PIN_Pae0151-like"/>
</dbReference>
<evidence type="ECO:0000313" key="3">
    <source>
        <dbReference type="Proteomes" id="UP000740557"/>
    </source>
</evidence>
<dbReference type="AlphaFoldDB" id="A0A955J3R5"/>